<proteinExistence type="predicted"/>
<evidence type="ECO:0000313" key="6">
    <source>
        <dbReference type="Proteomes" id="UP000589984"/>
    </source>
</evidence>
<evidence type="ECO:0000256" key="1">
    <source>
        <dbReference type="ARBA" id="ARBA00023015"/>
    </source>
</evidence>
<dbReference type="AlphaFoldDB" id="A0A7Y6V7P1"/>
<dbReference type="GO" id="GO:0043565">
    <property type="term" value="F:sequence-specific DNA binding"/>
    <property type="evidence" value="ECO:0007669"/>
    <property type="project" value="InterPro"/>
</dbReference>
<feature type="domain" description="HTH araC/xylS-type" evidence="4">
    <location>
        <begin position="212"/>
        <end position="312"/>
    </location>
</feature>
<accession>A0A7Y6V7P1</accession>
<dbReference type="GO" id="GO:0003700">
    <property type="term" value="F:DNA-binding transcription factor activity"/>
    <property type="evidence" value="ECO:0007669"/>
    <property type="project" value="InterPro"/>
</dbReference>
<dbReference type="InterPro" id="IPR009057">
    <property type="entry name" value="Homeodomain-like_sf"/>
</dbReference>
<dbReference type="PROSITE" id="PS01124">
    <property type="entry name" value="HTH_ARAC_FAMILY_2"/>
    <property type="match status" value="1"/>
</dbReference>
<comment type="caution">
    <text evidence="5">The sequence shown here is derived from an EMBL/GenBank/DDBJ whole genome shotgun (WGS) entry which is preliminary data.</text>
</comment>
<evidence type="ECO:0000313" key="5">
    <source>
        <dbReference type="EMBL" id="NVF13484.1"/>
    </source>
</evidence>
<keyword evidence="6" id="KW-1185">Reference proteome</keyword>
<dbReference type="InterPro" id="IPR050204">
    <property type="entry name" value="AraC_XylS_family_regulators"/>
</dbReference>
<dbReference type="Proteomes" id="UP000589984">
    <property type="component" value="Unassembled WGS sequence"/>
</dbReference>
<evidence type="ECO:0000256" key="2">
    <source>
        <dbReference type="ARBA" id="ARBA00023125"/>
    </source>
</evidence>
<dbReference type="PANTHER" id="PTHR46796:SF12">
    <property type="entry name" value="HTH-TYPE DNA-BINDING TRANSCRIPTIONAL ACTIVATOR EUTR"/>
    <property type="match status" value="1"/>
</dbReference>
<dbReference type="SUPFAM" id="SSF46689">
    <property type="entry name" value="Homeodomain-like"/>
    <property type="match status" value="2"/>
</dbReference>
<dbReference type="EMBL" id="JABWCV010000004">
    <property type="protein sequence ID" value="NVF13484.1"/>
    <property type="molecule type" value="Genomic_DNA"/>
</dbReference>
<name>A0A7Y6V7P1_9GAMM</name>
<dbReference type="SMART" id="SM00342">
    <property type="entry name" value="HTH_ARAC"/>
    <property type="match status" value="1"/>
</dbReference>
<dbReference type="RefSeq" id="WP_176302599.1">
    <property type="nucleotide sequence ID" value="NZ_JABWCV010000004.1"/>
</dbReference>
<reference evidence="5 6" key="1">
    <citation type="submission" date="2020-06" db="EMBL/GenBank/DDBJ databases">
        <title>Halomonas sp. QX-1 draft genome sequence.</title>
        <authorList>
            <person name="Qiu X."/>
        </authorList>
    </citation>
    <scope>NUCLEOTIDE SEQUENCE [LARGE SCALE GENOMIC DNA]</scope>
    <source>
        <strain evidence="5 6">QX-1</strain>
    </source>
</reference>
<dbReference type="InterPro" id="IPR018060">
    <property type="entry name" value="HTH_AraC"/>
</dbReference>
<dbReference type="Pfam" id="PF12833">
    <property type="entry name" value="HTH_18"/>
    <property type="match status" value="1"/>
</dbReference>
<sequence>MTTLESAFAPKRCVQEAFDADEHAQNLTRWQQEYDQLSPGSFYGRLDEVALETMQVFKEHTGQALRQQCRVWPNSLWIGIPTTRHGTRINGQALREGDVMCRPGGRDFELVTPEGFDIYGLVIQLPALAEAAKRQGMSLDTGWDVMPRRQAASETLNAVAFLIERLLTSQTMAIASHIHQDILLMALLELLQAEQPSAELPPSYAHRKEVVDRVKRYVDEHMDGPITMDELCQLTHVSRRTLQYSFTAILGISPLQYLRLTRLNRVRRALRAASPEQSVTEIATYWGFWHLGQFAHDYKQQFGECPSQTLNAKVSLAKGR</sequence>
<keyword evidence="3" id="KW-0804">Transcription</keyword>
<evidence type="ECO:0000256" key="3">
    <source>
        <dbReference type="ARBA" id="ARBA00023163"/>
    </source>
</evidence>
<evidence type="ECO:0000259" key="4">
    <source>
        <dbReference type="PROSITE" id="PS01124"/>
    </source>
</evidence>
<organism evidence="5 6">
    <name type="scientific">Vreelandella maris</name>
    <dbReference type="NCBI Taxonomy" id="2729617"/>
    <lineage>
        <taxon>Bacteria</taxon>
        <taxon>Pseudomonadati</taxon>
        <taxon>Pseudomonadota</taxon>
        <taxon>Gammaproteobacteria</taxon>
        <taxon>Oceanospirillales</taxon>
        <taxon>Halomonadaceae</taxon>
        <taxon>Vreelandella</taxon>
    </lineage>
</organism>
<dbReference type="PANTHER" id="PTHR46796">
    <property type="entry name" value="HTH-TYPE TRANSCRIPTIONAL ACTIVATOR RHAS-RELATED"/>
    <property type="match status" value="1"/>
</dbReference>
<keyword evidence="1" id="KW-0805">Transcription regulation</keyword>
<keyword evidence="2" id="KW-0238">DNA-binding</keyword>
<dbReference type="Gene3D" id="1.10.10.60">
    <property type="entry name" value="Homeodomain-like"/>
    <property type="match status" value="1"/>
</dbReference>
<gene>
    <name evidence="5" type="ORF">HUO07_04760</name>
</gene>
<protein>
    <submittedName>
        <fullName evidence="5">Helix-turn-helix domain-containing protein</fullName>
    </submittedName>
</protein>